<protein>
    <submittedName>
        <fullName evidence="3">Uncharacterized protein</fullName>
    </submittedName>
</protein>
<keyword evidence="2" id="KW-0812">Transmembrane</keyword>
<feature type="transmembrane region" description="Helical" evidence="2">
    <location>
        <begin position="393"/>
        <end position="411"/>
    </location>
</feature>
<feature type="transmembrane region" description="Helical" evidence="2">
    <location>
        <begin position="321"/>
        <end position="339"/>
    </location>
</feature>
<keyword evidence="2" id="KW-1133">Transmembrane helix</keyword>
<feature type="transmembrane region" description="Helical" evidence="2">
    <location>
        <begin position="351"/>
        <end position="373"/>
    </location>
</feature>
<dbReference type="Proteomes" id="UP000030151">
    <property type="component" value="Unassembled WGS sequence"/>
</dbReference>
<feature type="transmembrane region" description="Helical" evidence="2">
    <location>
        <begin position="295"/>
        <end position="314"/>
    </location>
</feature>
<gene>
    <name evidence="3" type="ORF">X797_005858</name>
</gene>
<dbReference type="OrthoDB" id="4923343at2759"/>
<reference evidence="3 4" key="1">
    <citation type="submission" date="2014-02" db="EMBL/GenBank/DDBJ databases">
        <title>The genome sequence of the entomopathogenic fungus Metarhizium robertsii ARSEF 2575.</title>
        <authorList>
            <person name="Giuliano Garisto Donzelli B."/>
            <person name="Roe B.A."/>
            <person name="Macmil S.L."/>
            <person name="Krasnoff S.B."/>
            <person name="Gibson D.M."/>
        </authorList>
    </citation>
    <scope>NUCLEOTIDE SEQUENCE [LARGE SCALE GENOMIC DNA]</scope>
    <source>
        <strain evidence="3 4">ARSEF 2575</strain>
    </source>
</reference>
<dbReference type="AlphaFoldDB" id="A0A0A1UUJ4"/>
<evidence type="ECO:0000313" key="4">
    <source>
        <dbReference type="Proteomes" id="UP000030151"/>
    </source>
</evidence>
<feature type="transmembrane region" description="Helical" evidence="2">
    <location>
        <begin position="417"/>
        <end position="440"/>
    </location>
</feature>
<dbReference type="EMBL" id="JELW01000010">
    <property type="protein sequence ID" value="EXV00845.1"/>
    <property type="molecule type" value="Genomic_DNA"/>
</dbReference>
<accession>A0A0A1UUJ4</accession>
<feature type="transmembrane region" description="Helical" evidence="2">
    <location>
        <begin position="268"/>
        <end position="289"/>
    </location>
</feature>
<organism evidence="3 4">
    <name type="scientific">Metarhizium robertsii</name>
    <dbReference type="NCBI Taxonomy" id="568076"/>
    <lineage>
        <taxon>Eukaryota</taxon>
        <taxon>Fungi</taxon>
        <taxon>Dikarya</taxon>
        <taxon>Ascomycota</taxon>
        <taxon>Pezizomycotina</taxon>
        <taxon>Sordariomycetes</taxon>
        <taxon>Hypocreomycetidae</taxon>
        <taxon>Hypocreales</taxon>
        <taxon>Clavicipitaceae</taxon>
        <taxon>Metarhizium</taxon>
    </lineage>
</organism>
<dbReference type="HOGENOM" id="CLU_049764_0_0_1"/>
<sequence>MSMAAPSRLRAETCHSTQSPLRNLDMTTSATDVIPPAHEAAGICTAPCRADELNRHHARAQGRDLQCDSEGRGTTEWPGTAGHSLHAARDEAGDSLVYSNLGDGRVLVFWLLLLATQLATALWLGIVVLLAKMPVLSRVSGPAPRAKGESAHLLADAWSSLTLSTTVDAVAVLATFNGPVIRRFHYAVSQRIMILASIVSFLLSSWNEKASFAARYPVESVAVACALYALFCLLLDSFEKNMHASDADCSWRRLSEYSQRFCRAQSTWGRALIHSAVIAAVGLFLTALIPAPWSSVIPVVQILFEAVYLSTLRIKKTPQYILLSSPPFFANICVLWGVAPLRSSPRISIRPWSFLALFLAGRVLLDMHLRTVLKWRHELQWTREEVLPSTRRLLYVCAAMLLFENLGLRVVTYIKLIMIPAIFGAASVGFTSLAAHSIAVRVPAHR</sequence>
<comment type="caution">
    <text evidence="3">The sequence shown here is derived from an EMBL/GenBank/DDBJ whole genome shotgun (WGS) entry which is preliminary data.</text>
</comment>
<evidence type="ECO:0000256" key="1">
    <source>
        <dbReference type="SAM" id="MobiDB-lite"/>
    </source>
</evidence>
<proteinExistence type="predicted"/>
<feature type="transmembrane region" description="Helical" evidence="2">
    <location>
        <begin position="218"/>
        <end position="235"/>
    </location>
</feature>
<keyword evidence="2" id="KW-0472">Membrane</keyword>
<feature type="transmembrane region" description="Helical" evidence="2">
    <location>
        <begin position="188"/>
        <end position="206"/>
    </location>
</feature>
<name>A0A0A1UUJ4_9HYPO</name>
<feature type="transmembrane region" description="Helical" evidence="2">
    <location>
        <begin position="151"/>
        <end position="176"/>
    </location>
</feature>
<feature type="transmembrane region" description="Helical" evidence="2">
    <location>
        <begin position="107"/>
        <end position="131"/>
    </location>
</feature>
<feature type="region of interest" description="Disordered" evidence="1">
    <location>
        <begin position="1"/>
        <end position="22"/>
    </location>
</feature>
<evidence type="ECO:0000256" key="2">
    <source>
        <dbReference type="SAM" id="Phobius"/>
    </source>
</evidence>
<dbReference type="eggNOG" id="ENOG502R9TU">
    <property type="taxonomic scope" value="Eukaryota"/>
</dbReference>
<evidence type="ECO:0000313" key="3">
    <source>
        <dbReference type="EMBL" id="EXV00845.1"/>
    </source>
</evidence>